<evidence type="ECO:0000256" key="7">
    <source>
        <dbReference type="SAM" id="Phobius"/>
    </source>
</evidence>
<dbReference type="GO" id="GO:0009247">
    <property type="term" value="P:glycolipid biosynthetic process"/>
    <property type="evidence" value="ECO:0007669"/>
    <property type="project" value="UniProtKB-ARBA"/>
</dbReference>
<evidence type="ECO:0000256" key="3">
    <source>
        <dbReference type="ARBA" id="ARBA00022519"/>
    </source>
</evidence>
<evidence type="ECO:0000313" key="9">
    <source>
        <dbReference type="Proteomes" id="UP000245872"/>
    </source>
</evidence>
<dbReference type="EC" id="2.3.1.242" evidence="8"/>
<comment type="subcellular location">
    <subcellularLocation>
        <location evidence="1">Cell inner membrane</location>
    </subcellularLocation>
</comment>
<proteinExistence type="predicted"/>
<keyword evidence="5 7" id="KW-0472">Membrane</keyword>
<dbReference type="CDD" id="cd07984">
    <property type="entry name" value="LPLAT_LABLAT-like"/>
    <property type="match status" value="1"/>
</dbReference>
<sequence length="278" mass="32194">MSFLYPICYLFSLLPLRLLYLFSDGLYLCIYYGIGYRKTVVEQNLARIFPTKTAAERKQMAKDFYKQLCDLLIEHIKALTLSPKELNRRVVINPLHPLASFYRKGQSIMFVAGHFGNWEWAANALALQTDYTLYAGYQPLHQKSVDTIALRLRNRFQRKALPIRALLRHCLTYTGPLQAITLLIDQVPLTQKDTIAFLNQPTAIDPTAARLAKKCNYPLFYIQITKIKRGYYSVNPILLTKQPASLSVASIVHLYTKPLEQAIMQQPALWLWSHRRWQ</sequence>
<dbReference type="PANTHER" id="PTHR30606">
    <property type="entry name" value="LIPID A BIOSYNTHESIS LAUROYL ACYLTRANSFERASE"/>
    <property type="match status" value="1"/>
</dbReference>
<dbReference type="GO" id="GO:0005886">
    <property type="term" value="C:plasma membrane"/>
    <property type="evidence" value="ECO:0007669"/>
    <property type="project" value="UniProtKB-SubCell"/>
</dbReference>
<dbReference type="KEGG" id="cher:DK880_00863"/>
<keyword evidence="7" id="KW-0812">Transmembrane</keyword>
<dbReference type="Proteomes" id="UP000245872">
    <property type="component" value="Chromosome"/>
</dbReference>
<keyword evidence="4 8" id="KW-0808">Transferase</keyword>
<keyword evidence="3" id="KW-0997">Cell inner membrane</keyword>
<keyword evidence="7" id="KW-1133">Transmembrane helix</keyword>
<keyword evidence="2" id="KW-1003">Cell membrane</keyword>
<organism evidence="8 9">
    <name type="scientific">Candidatus Cardinium hertigii</name>
    <dbReference type="NCBI Taxonomy" id="247481"/>
    <lineage>
        <taxon>Bacteria</taxon>
        <taxon>Pseudomonadati</taxon>
        <taxon>Bacteroidota</taxon>
        <taxon>Cytophagia</taxon>
        <taxon>Cytophagales</taxon>
        <taxon>Amoebophilaceae</taxon>
        <taxon>Candidatus Cardinium</taxon>
    </lineage>
</organism>
<dbReference type="PANTHER" id="PTHR30606:SF10">
    <property type="entry name" value="PHOSPHATIDYLINOSITOL MANNOSIDE ACYLTRANSFERASE"/>
    <property type="match status" value="1"/>
</dbReference>
<dbReference type="EMBL" id="CP029619">
    <property type="protein sequence ID" value="AWN82164.1"/>
    <property type="molecule type" value="Genomic_DNA"/>
</dbReference>
<gene>
    <name evidence="8" type="primary">lpxP</name>
    <name evidence="8" type="ORF">DK880_00863</name>
</gene>
<feature type="transmembrane region" description="Helical" evidence="7">
    <location>
        <begin position="7"/>
        <end position="34"/>
    </location>
</feature>
<keyword evidence="6 8" id="KW-0012">Acyltransferase</keyword>
<dbReference type="GO" id="GO:0016746">
    <property type="term" value="F:acyltransferase activity"/>
    <property type="evidence" value="ECO:0007669"/>
    <property type="project" value="UniProtKB-KW"/>
</dbReference>
<evidence type="ECO:0000256" key="5">
    <source>
        <dbReference type="ARBA" id="ARBA00023136"/>
    </source>
</evidence>
<dbReference type="OrthoDB" id="9801955at2"/>
<evidence type="ECO:0000256" key="1">
    <source>
        <dbReference type="ARBA" id="ARBA00004533"/>
    </source>
</evidence>
<name>A0A2Z3LI82_9BACT</name>
<dbReference type="InterPro" id="IPR004960">
    <property type="entry name" value="LipA_acyltrans"/>
</dbReference>
<dbReference type="AlphaFoldDB" id="A0A2Z3LI82"/>
<dbReference type="RefSeq" id="WP_109997553.1">
    <property type="nucleotide sequence ID" value="NZ_CP029619.1"/>
</dbReference>
<evidence type="ECO:0000256" key="6">
    <source>
        <dbReference type="ARBA" id="ARBA00023315"/>
    </source>
</evidence>
<evidence type="ECO:0000256" key="4">
    <source>
        <dbReference type="ARBA" id="ARBA00022679"/>
    </source>
</evidence>
<reference evidence="8 9" key="1">
    <citation type="submission" date="2018-05" db="EMBL/GenBank/DDBJ databases">
        <title>Candidatus Cardinium hertigii Genome Assembly.</title>
        <authorList>
            <person name="Showmaker K.C."/>
            <person name="Walden K.O."/>
            <person name="Fields C.J."/>
            <person name="Lambert K.N."/>
            <person name="Hudson M.E."/>
        </authorList>
    </citation>
    <scope>NUCLEOTIDE SEQUENCE [LARGE SCALE GENOMIC DNA]</scope>
    <source>
        <strain evidence="9">cHgTN10</strain>
    </source>
</reference>
<keyword evidence="9" id="KW-1185">Reference proteome</keyword>
<accession>A0A2Z3LI82</accession>
<evidence type="ECO:0000313" key="8">
    <source>
        <dbReference type="EMBL" id="AWN82164.1"/>
    </source>
</evidence>
<evidence type="ECO:0000256" key="2">
    <source>
        <dbReference type="ARBA" id="ARBA00022475"/>
    </source>
</evidence>
<dbReference type="Pfam" id="PF03279">
    <property type="entry name" value="Lip_A_acyltrans"/>
    <property type="match status" value="1"/>
</dbReference>
<protein>
    <submittedName>
        <fullName evidence="8">Lipid A biosynthesis palmitoleoyltransferase</fullName>
        <ecNumber evidence="8">2.3.1.242</ecNumber>
    </submittedName>
</protein>